<reference evidence="4" key="1">
    <citation type="submission" date="2025-08" db="UniProtKB">
        <authorList>
            <consortium name="RefSeq"/>
        </authorList>
    </citation>
    <scope>IDENTIFICATION</scope>
    <source>
        <strain evidence="4">MV-25-SWS-2005</strain>
        <tissue evidence="4">Whole body</tissue>
    </source>
</reference>
<feature type="region of interest" description="Disordered" evidence="1">
    <location>
        <begin position="106"/>
        <end position="130"/>
    </location>
</feature>
<sequence>MYLQKSLLLLVATVLSAHSIWARSAAPRQAYGYNMPLWQLQFPEKPPTSQDHPNEAPEPRLIGNVDVGFEDDLVADQQLQQLLLLSPGLSPAQFLQRYQPRSQSDVDGGRSWLGHFNGKNGGSSGGNSGGTTFVVITPGSIPNITNTNNNVINNTATNPAAATTGGTRIGEFIRSPIAYPASTYFRTRQDEASSLPYSSGLYGWNEAALYGSALDGRLGGGLDGGLAGGFSGLSTGFGSGVPLVPITIGNEVRYVPLNLRMFRQLASIPIRENEEREQDREREQEQERPIVEDLSVPMADDSEPEDLIETLTNGAGDTPSMAPPGFGRLGQRLRQRPIMRRKQLQSFAQNIRRVQYL</sequence>
<dbReference type="Proteomes" id="UP000001819">
    <property type="component" value="Chromosome X"/>
</dbReference>
<feature type="chain" id="PRO_5026334794" evidence="2">
    <location>
        <begin position="23"/>
        <end position="357"/>
    </location>
</feature>
<accession>A0A6I8W6K8</accession>
<dbReference type="RefSeq" id="XP_033238995.1">
    <property type="nucleotide sequence ID" value="XM_033383104.1"/>
</dbReference>
<evidence type="ECO:0000256" key="1">
    <source>
        <dbReference type="SAM" id="MobiDB-lite"/>
    </source>
</evidence>
<evidence type="ECO:0000313" key="4">
    <source>
        <dbReference type="RefSeq" id="XP_033238995.1"/>
    </source>
</evidence>
<feature type="signal peptide" evidence="2">
    <location>
        <begin position="1"/>
        <end position="22"/>
    </location>
</feature>
<name>A0A6I8W6K8_DROPS</name>
<organism evidence="3 4">
    <name type="scientific">Drosophila pseudoobscura pseudoobscura</name>
    <name type="common">Fruit fly</name>
    <dbReference type="NCBI Taxonomy" id="46245"/>
    <lineage>
        <taxon>Eukaryota</taxon>
        <taxon>Metazoa</taxon>
        <taxon>Ecdysozoa</taxon>
        <taxon>Arthropoda</taxon>
        <taxon>Hexapoda</taxon>
        <taxon>Insecta</taxon>
        <taxon>Pterygota</taxon>
        <taxon>Neoptera</taxon>
        <taxon>Endopterygota</taxon>
        <taxon>Diptera</taxon>
        <taxon>Brachycera</taxon>
        <taxon>Muscomorpha</taxon>
        <taxon>Ephydroidea</taxon>
        <taxon>Drosophilidae</taxon>
        <taxon>Drosophila</taxon>
        <taxon>Sophophora</taxon>
    </lineage>
</organism>
<keyword evidence="2" id="KW-0732">Signal</keyword>
<dbReference type="AlphaFoldDB" id="A0A6I8W6K8"/>
<evidence type="ECO:0000256" key="2">
    <source>
        <dbReference type="SAM" id="SignalP"/>
    </source>
</evidence>
<keyword evidence="3" id="KW-1185">Reference proteome</keyword>
<protein>
    <submittedName>
        <fullName evidence="4">Uncharacterized protein</fullName>
    </submittedName>
</protein>
<evidence type="ECO:0000313" key="3">
    <source>
        <dbReference type="Proteomes" id="UP000001819"/>
    </source>
</evidence>
<dbReference type="InParanoid" id="A0A6I8W6K8"/>
<proteinExistence type="predicted"/>
<dbReference type="KEGG" id="dpo:4814940"/>
<feature type="compositionally biased region" description="Gly residues" evidence="1">
    <location>
        <begin position="119"/>
        <end position="129"/>
    </location>
</feature>
<gene>
    <name evidence="4" type="primary">LOC4814940</name>
</gene>